<evidence type="ECO:0000256" key="2">
    <source>
        <dbReference type="SAM" id="Phobius"/>
    </source>
</evidence>
<feature type="transmembrane region" description="Helical" evidence="2">
    <location>
        <begin position="330"/>
        <end position="356"/>
    </location>
</feature>
<feature type="transmembrane region" description="Helical" evidence="2">
    <location>
        <begin position="50"/>
        <end position="73"/>
    </location>
</feature>
<feature type="transmembrane region" description="Helical" evidence="2">
    <location>
        <begin position="12"/>
        <end position="30"/>
    </location>
</feature>
<evidence type="ECO:0000313" key="4">
    <source>
        <dbReference type="EMBL" id="QFR37081.1"/>
    </source>
</evidence>
<feature type="transmembrane region" description="Helical" evidence="2">
    <location>
        <begin position="388"/>
        <end position="411"/>
    </location>
</feature>
<dbReference type="Gene3D" id="1.20.1250.20">
    <property type="entry name" value="MFS general substrate transporter like domains"/>
    <property type="match status" value="2"/>
</dbReference>
<dbReference type="PANTHER" id="PTHR23524">
    <property type="entry name" value="TRANSPORTER, PUTATIVE (AFU_ORTHOLOGUE AFUA_8G04850)-RELATED"/>
    <property type="match status" value="1"/>
</dbReference>
<feature type="transmembrane region" description="Helical" evidence="2">
    <location>
        <begin position="211"/>
        <end position="230"/>
    </location>
</feature>
<feature type="transmembrane region" description="Helical" evidence="2">
    <location>
        <begin position="363"/>
        <end position="382"/>
    </location>
</feature>
<feature type="transmembrane region" description="Helical" evidence="2">
    <location>
        <begin position="423"/>
        <end position="442"/>
    </location>
</feature>
<evidence type="ECO:0000256" key="1">
    <source>
        <dbReference type="ARBA" id="ARBA00004141"/>
    </source>
</evidence>
<dbReference type="GO" id="GO:0016020">
    <property type="term" value="C:membrane"/>
    <property type="evidence" value="ECO:0007669"/>
    <property type="project" value="UniProtKB-SubCell"/>
</dbReference>
<dbReference type="InterPro" id="IPR036259">
    <property type="entry name" value="MFS_trans_sf"/>
</dbReference>
<dbReference type="AlphaFoldDB" id="A0A5P8N8U7"/>
<dbReference type="PANTHER" id="PTHR23524:SF1">
    <property type="entry name" value="MRH DOMAIN-CONTAINING PROTEIN-RELATED"/>
    <property type="match status" value="1"/>
</dbReference>
<organism evidence="4">
    <name type="scientific">Cyberlindnera americana</name>
    <dbReference type="NCBI Taxonomy" id="36016"/>
    <lineage>
        <taxon>Eukaryota</taxon>
        <taxon>Fungi</taxon>
        <taxon>Dikarya</taxon>
        <taxon>Ascomycota</taxon>
        <taxon>Saccharomycotina</taxon>
        <taxon>Saccharomycetes</taxon>
        <taxon>Phaffomycetales</taxon>
        <taxon>Phaffomycetaceae</taxon>
        <taxon>Cyberlindnera</taxon>
    </lineage>
</organism>
<dbReference type="SUPFAM" id="SSF103473">
    <property type="entry name" value="MFS general substrate transporter"/>
    <property type="match status" value="2"/>
</dbReference>
<evidence type="ECO:0000259" key="3">
    <source>
        <dbReference type="PROSITE" id="PS50850"/>
    </source>
</evidence>
<dbReference type="InterPro" id="IPR011701">
    <property type="entry name" value="MFS"/>
</dbReference>
<gene>
    <name evidence="4" type="ORF">g1574</name>
</gene>
<dbReference type="InterPro" id="IPR020846">
    <property type="entry name" value="MFS_dom"/>
</dbReference>
<feature type="transmembrane region" description="Helical" evidence="2">
    <location>
        <begin position="171"/>
        <end position="191"/>
    </location>
</feature>
<dbReference type="Pfam" id="PF07690">
    <property type="entry name" value="MFS_1"/>
    <property type="match status" value="1"/>
</dbReference>
<accession>A0A5P8N8U7</accession>
<keyword evidence="2" id="KW-0472">Membrane</keyword>
<protein>
    <submittedName>
        <fullName evidence="4">MFS transporter</fullName>
    </submittedName>
</protein>
<reference evidence="4" key="1">
    <citation type="journal article" date="2019" name="Front. Microbiol.">
        <title>An Overview of Genes From Cyberlindnera americana, a Symbiont Yeast Isolated From the Gut of the Bark Beetle Dendroctonus rhizophagus (Curculionidae: Scolytinae), Involved in the Detoxification Process Using Genome and Transcriptome Data.</title>
        <authorList>
            <person name="Soto-Robles L.V."/>
            <person name="Torres-Banda V."/>
            <person name="Rivera-Orduna F.N."/>
            <person name="Curiel-Quesada E."/>
            <person name="Hidalgo-Lara M.E."/>
            <person name="Zuniga G."/>
        </authorList>
    </citation>
    <scope>NUCLEOTIDE SEQUENCE</scope>
    <source>
        <strain evidence="4">ChDrAdgY46</strain>
    </source>
</reference>
<feature type="domain" description="Major facilitator superfamily (MFS) profile" evidence="3">
    <location>
        <begin position="283"/>
        <end position="501"/>
    </location>
</feature>
<feature type="transmembrane region" description="Helical" evidence="2">
    <location>
        <begin position="80"/>
        <end position="99"/>
    </location>
</feature>
<feature type="transmembrane region" description="Helical" evidence="2">
    <location>
        <begin position="111"/>
        <end position="129"/>
    </location>
</feature>
<keyword evidence="2" id="KW-1133">Transmembrane helix</keyword>
<keyword evidence="2" id="KW-0812">Transmembrane</keyword>
<feature type="transmembrane region" description="Helical" evidence="2">
    <location>
        <begin position="448"/>
        <end position="470"/>
    </location>
</feature>
<feature type="transmembrane region" description="Helical" evidence="2">
    <location>
        <begin position="286"/>
        <end position="310"/>
    </location>
</feature>
<dbReference type="GO" id="GO:0022857">
    <property type="term" value="F:transmembrane transporter activity"/>
    <property type="evidence" value="ECO:0007669"/>
    <property type="project" value="InterPro"/>
</dbReference>
<dbReference type="EMBL" id="MK890576">
    <property type="protein sequence ID" value="QFR37081.1"/>
    <property type="molecule type" value="Genomic_DNA"/>
</dbReference>
<dbReference type="PROSITE" id="PS50850">
    <property type="entry name" value="MFS"/>
    <property type="match status" value="1"/>
</dbReference>
<comment type="subcellular location">
    <subcellularLocation>
        <location evidence="1">Membrane</location>
        <topology evidence="1">Multi-pass membrane protein</topology>
    </subcellularLocation>
</comment>
<proteinExistence type="predicted"/>
<name>A0A5P8N8U7_9ASCO</name>
<sequence>MAYSKPYTKLNFVSFTFACFCTISFVVFMSSTQSFFLTDVLGISTKIGDYIGTLGFADELVSMAISPFLGALSDKIGAKYISVVGVFIVGLCLIIYTTAKNVYPDLLFMRMLFAVGATASASMMTAMLAEMTASGFELSSLLTRAPVSETIEEEGDGAVAQETSPKRNGKLASVIGIASGSGAVFAASFYLPLPHKFGQVEPPSEALKHSYHVIGCIAIASSAVLAYGLYCPKNVRFNLLSRYLSPYDEVFDELEAEEQHSENEEKSYFNLLKLGFAEAKNKKIALAYLGGFVSRSTTVCISVFIPLYVNSYYLKSDQCDSTDRSSCREAYIQAAILTGITHTIALIFAPIFGYITDKYGRKAGLIITAINGIVASLGYAFLENPKSTWAYIFSILFGVSMIGSIITSMSLVTDQKRDHNGSISGVFGFCGGIGILIISKVGGYSADMWSGAPFFIMAIFNTVLLGATLYKGEKMDFLFNRVNTSGTYLPLIGNDGEASAI</sequence>